<evidence type="ECO:0000256" key="1">
    <source>
        <dbReference type="SAM" id="MobiDB-lite"/>
    </source>
</evidence>
<dbReference type="OrthoDB" id="3067660at2759"/>
<sequence length="121" mass="14315">MALIDKKGKLRTETQQMTKIATEYHEELQKRPEMTEEREEAIKKMVEITTRELSEEQQEYMEQGIQIEEITEAVKVAPRGTTPGTDGIPYEFYKMWNEPRDEEESEESEEPDILNILKMME</sequence>
<gene>
    <name evidence="2" type="ORF">BDZ94DRAFT_1315818</name>
</gene>
<evidence type="ECO:0000313" key="3">
    <source>
        <dbReference type="Proteomes" id="UP000807353"/>
    </source>
</evidence>
<dbReference type="AlphaFoldDB" id="A0A9P6C835"/>
<dbReference type="Proteomes" id="UP000807353">
    <property type="component" value="Unassembled WGS sequence"/>
</dbReference>
<feature type="region of interest" description="Disordered" evidence="1">
    <location>
        <begin position="98"/>
        <end position="121"/>
    </location>
</feature>
<proteinExistence type="predicted"/>
<accession>A0A9P6C835</accession>
<organism evidence="2 3">
    <name type="scientific">Collybia nuda</name>
    <dbReference type="NCBI Taxonomy" id="64659"/>
    <lineage>
        <taxon>Eukaryota</taxon>
        <taxon>Fungi</taxon>
        <taxon>Dikarya</taxon>
        <taxon>Basidiomycota</taxon>
        <taxon>Agaricomycotina</taxon>
        <taxon>Agaricomycetes</taxon>
        <taxon>Agaricomycetidae</taxon>
        <taxon>Agaricales</taxon>
        <taxon>Tricholomatineae</taxon>
        <taxon>Clitocybaceae</taxon>
        <taxon>Collybia</taxon>
    </lineage>
</organism>
<comment type="caution">
    <text evidence="2">The sequence shown here is derived from an EMBL/GenBank/DDBJ whole genome shotgun (WGS) entry which is preliminary data.</text>
</comment>
<name>A0A9P6C835_9AGAR</name>
<protein>
    <submittedName>
        <fullName evidence="2">Uncharacterized protein</fullName>
    </submittedName>
</protein>
<evidence type="ECO:0000313" key="2">
    <source>
        <dbReference type="EMBL" id="KAF9455796.1"/>
    </source>
</evidence>
<reference evidence="2" key="1">
    <citation type="submission" date="2020-11" db="EMBL/GenBank/DDBJ databases">
        <authorList>
            <consortium name="DOE Joint Genome Institute"/>
            <person name="Ahrendt S."/>
            <person name="Riley R."/>
            <person name="Andreopoulos W."/>
            <person name="Labutti K."/>
            <person name="Pangilinan J."/>
            <person name="Ruiz-Duenas F.J."/>
            <person name="Barrasa J.M."/>
            <person name="Sanchez-Garcia M."/>
            <person name="Camarero S."/>
            <person name="Miyauchi S."/>
            <person name="Serrano A."/>
            <person name="Linde D."/>
            <person name="Babiker R."/>
            <person name="Drula E."/>
            <person name="Ayuso-Fernandez I."/>
            <person name="Pacheco R."/>
            <person name="Padilla G."/>
            <person name="Ferreira P."/>
            <person name="Barriuso J."/>
            <person name="Kellner H."/>
            <person name="Castanera R."/>
            <person name="Alfaro M."/>
            <person name="Ramirez L."/>
            <person name="Pisabarro A.G."/>
            <person name="Kuo A."/>
            <person name="Tritt A."/>
            <person name="Lipzen A."/>
            <person name="He G."/>
            <person name="Yan M."/>
            <person name="Ng V."/>
            <person name="Cullen D."/>
            <person name="Martin F."/>
            <person name="Rosso M.-N."/>
            <person name="Henrissat B."/>
            <person name="Hibbett D."/>
            <person name="Martinez A.T."/>
            <person name="Grigoriev I.V."/>
        </authorList>
    </citation>
    <scope>NUCLEOTIDE SEQUENCE</scope>
    <source>
        <strain evidence="2">CBS 247.69</strain>
    </source>
</reference>
<feature type="compositionally biased region" description="Acidic residues" evidence="1">
    <location>
        <begin position="100"/>
        <end position="112"/>
    </location>
</feature>
<dbReference type="EMBL" id="MU150519">
    <property type="protein sequence ID" value="KAF9455796.1"/>
    <property type="molecule type" value="Genomic_DNA"/>
</dbReference>
<keyword evidence="3" id="KW-1185">Reference proteome</keyword>